<dbReference type="InterPro" id="IPR001387">
    <property type="entry name" value="Cro/C1-type_HTH"/>
</dbReference>
<dbReference type="Proteomes" id="UP000040576">
    <property type="component" value="Unassembled WGS sequence"/>
</dbReference>
<evidence type="ECO:0000256" key="1">
    <source>
        <dbReference type="SAM" id="MobiDB-lite"/>
    </source>
</evidence>
<dbReference type="AlphaFoldDB" id="A0A090IUV0"/>
<gene>
    <name evidence="4" type="ORF">BT1A1_1634</name>
</gene>
<name>A0A090IUV0_9BACI</name>
<keyword evidence="2" id="KW-0472">Membrane</keyword>
<feature type="region of interest" description="Disordered" evidence="1">
    <location>
        <begin position="150"/>
        <end position="194"/>
    </location>
</feature>
<accession>A0A090IUV0</accession>
<feature type="compositionally biased region" description="Basic and acidic residues" evidence="1">
    <location>
        <begin position="159"/>
        <end position="190"/>
    </location>
</feature>
<sequence length="298" mass="33585">MTELGNRLKEAREAKGLTLDDLQDITKIQKRYLKGIEEGNYDSIPGKFYVRAFIKQYGEAVGLDPESLFDEYKHEIPSVYEEQIAEPLSRSGTRKPDEGVSKFLEMLPRIIITLVIIGIIVLAWFFIQKAVSNNDAKTAVNDKQNNEAIEYAESGTPPKNDKTEKADEESTKKETEQKNDKKQEKKEPEKTQNIAVVATQGNKTTYKLTNADKFQLNLKVINGGKSWVGIENANNQQLLNATITEVAPQTLDLTNETEIRIKTGYAPALEIYVNDQKLDIPTTANVQNIIIQYEKTGE</sequence>
<proteinExistence type="predicted"/>
<dbReference type="PANTHER" id="PTHR34475:SF1">
    <property type="entry name" value="CYTOSKELETON PROTEIN RODZ"/>
    <property type="match status" value="1"/>
</dbReference>
<dbReference type="Pfam" id="PF13413">
    <property type="entry name" value="HTH_25"/>
    <property type="match status" value="1"/>
</dbReference>
<dbReference type="PROSITE" id="PS50943">
    <property type="entry name" value="HTH_CROC1"/>
    <property type="match status" value="1"/>
</dbReference>
<feature type="transmembrane region" description="Helical" evidence="2">
    <location>
        <begin position="110"/>
        <end position="127"/>
    </location>
</feature>
<evidence type="ECO:0000313" key="4">
    <source>
        <dbReference type="EMBL" id="CEE01462.1"/>
    </source>
</evidence>
<evidence type="ECO:0000259" key="3">
    <source>
        <dbReference type="PROSITE" id="PS50943"/>
    </source>
</evidence>
<dbReference type="RefSeq" id="WP_034769895.1">
    <property type="nucleotide sequence ID" value="NZ_CCRF01000046.1"/>
</dbReference>
<keyword evidence="5" id="KW-1185">Reference proteome</keyword>
<dbReference type="InterPro" id="IPR010982">
    <property type="entry name" value="Lambda_DNA-bd_dom_sf"/>
</dbReference>
<feature type="domain" description="HTH cro/C1-type" evidence="3">
    <location>
        <begin position="8"/>
        <end position="41"/>
    </location>
</feature>
<keyword evidence="2" id="KW-1133">Transmembrane helix</keyword>
<evidence type="ECO:0000313" key="5">
    <source>
        <dbReference type="Proteomes" id="UP000040576"/>
    </source>
</evidence>
<evidence type="ECO:0000256" key="2">
    <source>
        <dbReference type="SAM" id="Phobius"/>
    </source>
</evidence>
<dbReference type="InterPro" id="IPR050400">
    <property type="entry name" value="Bact_Cytoskel_RodZ"/>
</dbReference>
<keyword evidence="2" id="KW-0812">Transmembrane</keyword>
<dbReference type="PANTHER" id="PTHR34475">
    <property type="match status" value="1"/>
</dbReference>
<organism evidence="4 5">
    <name type="scientific">Caldibacillus thermoamylovorans</name>
    <dbReference type="NCBI Taxonomy" id="35841"/>
    <lineage>
        <taxon>Bacteria</taxon>
        <taxon>Bacillati</taxon>
        <taxon>Bacillota</taxon>
        <taxon>Bacilli</taxon>
        <taxon>Bacillales</taxon>
        <taxon>Bacillaceae</taxon>
        <taxon>Caldibacillus</taxon>
    </lineage>
</organism>
<dbReference type="CDD" id="cd00093">
    <property type="entry name" value="HTH_XRE"/>
    <property type="match status" value="1"/>
</dbReference>
<dbReference type="Gene3D" id="1.10.260.40">
    <property type="entry name" value="lambda repressor-like DNA-binding domains"/>
    <property type="match status" value="1"/>
</dbReference>
<dbReference type="Pfam" id="PF13464">
    <property type="entry name" value="RodZ_C"/>
    <property type="match status" value="1"/>
</dbReference>
<reference evidence="4 5" key="1">
    <citation type="submission" date="2014-07" db="EMBL/GenBank/DDBJ databases">
        <authorList>
            <person name="Wibberg Daniel"/>
        </authorList>
    </citation>
    <scope>NUCLEOTIDE SEQUENCE [LARGE SCALE GENOMIC DNA]</scope>
</reference>
<dbReference type="SMART" id="SM00530">
    <property type="entry name" value="HTH_XRE"/>
    <property type="match status" value="1"/>
</dbReference>
<dbReference type="GO" id="GO:0003677">
    <property type="term" value="F:DNA binding"/>
    <property type="evidence" value="ECO:0007669"/>
    <property type="project" value="InterPro"/>
</dbReference>
<dbReference type="EMBL" id="CCRF01000046">
    <property type="protein sequence ID" value="CEE01462.1"/>
    <property type="molecule type" value="Genomic_DNA"/>
</dbReference>
<dbReference type="SUPFAM" id="SSF47413">
    <property type="entry name" value="lambda repressor-like DNA-binding domains"/>
    <property type="match status" value="1"/>
</dbReference>
<dbReference type="InterPro" id="IPR025194">
    <property type="entry name" value="RodZ-like_C"/>
</dbReference>
<protein>
    <submittedName>
        <fullName evidence="4">Transcriptional regulator, XRE family protein</fullName>
    </submittedName>
</protein>